<protein>
    <submittedName>
        <fullName evidence="3">FeoA family protein</fullName>
    </submittedName>
</protein>
<evidence type="ECO:0000313" key="4">
    <source>
        <dbReference type="Proteomes" id="UP000239549"/>
    </source>
</evidence>
<dbReference type="InterPro" id="IPR007167">
    <property type="entry name" value="Fe-transptr_FeoA-like"/>
</dbReference>
<evidence type="ECO:0000256" key="1">
    <source>
        <dbReference type="ARBA" id="ARBA00023004"/>
    </source>
</evidence>
<dbReference type="Proteomes" id="UP000239549">
    <property type="component" value="Unassembled WGS sequence"/>
</dbReference>
<dbReference type="Pfam" id="PF04023">
    <property type="entry name" value="FeoA"/>
    <property type="match status" value="1"/>
</dbReference>
<name>A0A2L2XDP0_9FIRM</name>
<dbReference type="InterPro" id="IPR008988">
    <property type="entry name" value="Transcriptional_repressor_C"/>
</dbReference>
<accession>A0A2L2XDP0</accession>
<feature type="domain" description="Ferrous iron transporter FeoA-like" evidence="2">
    <location>
        <begin position="1"/>
        <end position="71"/>
    </location>
</feature>
<dbReference type="GO" id="GO:0046914">
    <property type="term" value="F:transition metal ion binding"/>
    <property type="evidence" value="ECO:0007669"/>
    <property type="project" value="InterPro"/>
</dbReference>
<dbReference type="OrthoDB" id="2111964at2"/>
<keyword evidence="1" id="KW-0408">Iron</keyword>
<evidence type="ECO:0000259" key="2">
    <source>
        <dbReference type="SMART" id="SM00899"/>
    </source>
</evidence>
<reference evidence="4" key="1">
    <citation type="submission" date="2018-02" db="EMBL/GenBank/DDBJ databases">
        <title>Genome sequence of Desulfocucumis palustris strain NAW-5.</title>
        <authorList>
            <person name="Watanabe M."/>
            <person name="Kojima H."/>
            <person name="Fukui M."/>
        </authorList>
    </citation>
    <scope>NUCLEOTIDE SEQUENCE [LARGE SCALE GENOMIC DNA]</scope>
    <source>
        <strain evidence="4">NAW-5</strain>
    </source>
</reference>
<evidence type="ECO:0000313" key="3">
    <source>
        <dbReference type="EMBL" id="GBF34479.1"/>
    </source>
</evidence>
<proteinExistence type="predicted"/>
<dbReference type="Gene3D" id="2.30.30.90">
    <property type="match status" value="1"/>
</dbReference>
<keyword evidence="4" id="KW-1185">Reference proteome</keyword>
<sequence length="85" mass="9233">MTLDSVKRGQRVKILSIPDDMIRTQAIRFGIAEGAVVTCREIVPAGPVVISLHNQEIAIGRKLAKNIMVEAVVSSPEKALPDKIE</sequence>
<comment type="caution">
    <text evidence="3">The sequence shown here is derived from an EMBL/GenBank/DDBJ whole genome shotgun (WGS) entry which is preliminary data.</text>
</comment>
<dbReference type="SMART" id="SM00899">
    <property type="entry name" value="FeoA"/>
    <property type="match status" value="1"/>
</dbReference>
<dbReference type="EMBL" id="BFAV01000141">
    <property type="protein sequence ID" value="GBF34479.1"/>
    <property type="molecule type" value="Genomic_DNA"/>
</dbReference>
<organism evidence="3 4">
    <name type="scientific">Desulfocucumis palustris</name>
    <dbReference type="NCBI Taxonomy" id="1898651"/>
    <lineage>
        <taxon>Bacteria</taxon>
        <taxon>Bacillati</taxon>
        <taxon>Bacillota</taxon>
        <taxon>Clostridia</taxon>
        <taxon>Eubacteriales</taxon>
        <taxon>Desulfocucumaceae</taxon>
        <taxon>Desulfocucumis</taxon>
    </lineage>
</organism>
<gene>
    <name evidence="3" type="ORF">DCCM_3597</name>
</gene>
<dbReference type="SUPFAM" id="SSF50037">
    <property type="entry name" value="C-terminal domain of transcriptional repressors"/>
    <property type="match status" value="1"/>
</dbReference>
<dbReference type="InterPro" id="IPR038157">
    <property type="entry name" value="FeoA_core_dom"/>
</dbReference>
<dbReference type="AlphaFoldDB" id="A0A2L2XDP0"/>
<dbReference type="RefSeq" id="WP_104372729.1">
    <property type="nucleotide sequence ID" value="NZ_BFAV01000141.1"/>
</dbReference>